<feature type="region of interest" description="Disordered" evidence="3">
    <location>
        <begin position="68"/>
        <end position="87"/>
    </location>
</feature>
<dbReference type="PANTHER" id="PTHR46572:SF2">
    <property type="entry name" value="RHO1 GDP-GTP EXCHANGE PROTEIN 1-RELATED"/>
    <property type="match status" value="1"/>
</dbReference>
<evidence type="ECO:0000313" key="7">
    <source>
        <dbReference type="Proteomes" id="UP000789342"/>
    </source>
</evidence>
<dbReference type="InterPro" id="IPR036390">
    <property type="entry name" value="WH_DNA-bd_sf"/>
</dbReference>
<dbReference type="CDD" id="cd00160">
    <property type="entry name" value="RhoGEF"/>
    <property type="match status" value="1"/>
</dbReference>
<feature type="region of interest" description="Disordered" evidence="3">
    <location>
        <begin position="792"/>
        <end position="821"/>
    </location>
</feature>
<keyword evidence="2" id="KW-0344">Guanine-nucleotide releasing factor</keyword>
<feature type="domain" description="DH" evidence="4">
    <location>
        <begin position="507"/>
        <end position="694"/>
    </location>
</feature>
<keyword evidence="7" id="KW-1185">Reference proteome</keyword>
<organism evidence="6 7">
    <name type="scientific">Acaulospora morrowiae</name>
    <dbReference type="NCBI Taxonomy" id="94023"/>
    <lineage>
        <taxon>Eukaryota</taxon>
        <taxon>Fungi</taxon>
        <taxon>Fungi incertae sedis</taxon>
        <taxon>Mucoromycota</taxon>
        <taxon>Glomeromycotina</taxon>
        <taxon>Glomeromycetes</taxon>
        <taxon>Diversisporales</taxon>
        <taxon>Acaulosporaceae</taxon>
        <taxon>Acaulospora</taxon>
    </lineage>
</organism>
<feature type="compositionally biased region" description="Basic and acidic residues" evidence="3">
    <location>
        <begin position="1"/>
        <end position="11"/>
    </location>
</feature>
<comment type="caution">
    <text evidence="6">The sequence shown here is derived from an EMBL/GenBank/DDBJ whole genome shotgun (WGS) entry which is preliminary data.</text>
</comment>
<dbReference type="PROSITE" id="PS50010">
    <property type="entry name" value="DH_2"/>
    <property type="match status" value="1"/>
</dbReference>
<dbReference type="SMART" id="SM00036">
    <property type="entry name" value="CNH"/>
    <property type="match status" value="1"/>
</dbReference>
<dbReference type="Pfam" id="PF00780">
    <property type="entry name" value="CNH"/>
    <property type="match status" value="1"/>
</dbReference>
<proteinExistence type="predicted"/>
<evidence type="ECO:0000256" key="1">
    <source>
        <dbReference type="ARBA" id="ARBA00022553"/>
    </source>
</evidence>
<dbReference type="Pfam" id="PF00621">
    <property type="entry name" value="RhoGEF"/>
    <property type="match status" value="1"/>
</dbReference>
<dbReference type="InterPro" id="IPR035899">
    <property type="entry name" value="DBL_dom_sf"/>
</dbReference>
<dbReference type="PANTHER" id="PTHR46572">
    <property type="entry name" value="RHO1 GDP-GTP EXCHANGE PROTEIN 1-RELATED"/>
    <property type="match status" value="1"/>
</dbReference>
<gene>
    <name evidence="6" type="ORF">AMORRO_LOCUS469</name>
</gene>
<feature type="region of interest" description="Disordered" evidence="3">
    <location>
        <begin position="1"/>
        <end position="21"/>
    </location>
</feature>
<feature type="compositionally biased region" description="Polar residues" evidence="3">
    <location>
        <begin position="72"/>
        <end position="83"/>
    </location>
</feature>
<dbReference type="CDD" id="cd04435">
    <property type="entry name" value="DEP_fRom2"/>
    <property type="match status" value="1"/>
</dbReference>
<dbReference type="SMART" id="SM00325">
    <property type="entry name" value="RhoGEF"/>
    <property type="match status" value="1"/>
</dbReference>
<dbReference type="GO" id="GO:0035556">
    <property type="term" value="P:intracellular signal transduction"/>
    <property type="evidence" value="ECO:0007669"/>
    <property type="project" value="InterPro"/>
</dbReference>
<dbReference type="Proteomes" id="UP000789342">
    <property type="component" value="Unassembled WGS sequence"/>
</dbReference>
<dbReference type="SUPFAM" id="SSF46785">
    <property type="entry name" value="Winged helix' DNA-binding domain"/>
    <property type="match status" value="1"/>
</dbReference>
<dbReference type="OrthoDB" id="2272012at2759"/>
<feature type="domain" description="CNH" evidence="5">
    <location>
        <begin position="854"/>
        <end position="1152"/>
    </location>
</feature>
<reference evidence="6" key="1">
    <citation type="submission" date="2021-06" db="EMBL/GenBank/DDBJ databases">
        <authorList>
            <person name="Kallberg Y."/>
            <person name="Tangrot J."/>
            <person name="Rosling A."/>
        </authorList>
    </citation>
    <scope>NUCLEOTIDE SEQUENCE</scope>
    <source>
        <strain evidence="6">CL551</strain>
    </source>
</reference>
<evidence type="ECO:0000259" key="4">
    <source>
        <dbReference type="PROSITE" id="PS50010"/>
    </source>
</evidence>
<protein>
    <submittedName>
        <fullName evidence="6">6433_t:CDS:1</fullName>
    </submittedName>
</protein>
<dbReference type="Pfam" id="PF15405">
    <property type="entry name" value="PH_5"/>
    <property type="match status" value="1"/>
</dbReference>
<dbReference type="SUPFAM" id="SSF50729">
    <property type="entry name" value="PH domain-like"/>
    <property type="match status" value="1"/>
</dbReference>
<dbReference type="Gene3D" id="1.10.10.10">
    <property type="entry name" value="Winged helix-like DNA-binding domain superfamily/Winged helix DNA-binding domain"/>
    <property type="match status" value="1"/>
</dbReference>
<dbReference type="AlphaFoldDB" id="A0A9N8V5K2"/>
<evidence type="ECO:0000313" key="6">
    <source>
        <dbReference type="EMBL" id="CAG8443677.1"/>
    </source>
</evidence>
<keyword evidence="1" id="KW-0597">Phosphoprotein</keyword>
<dbReference type="InterPro" id="IPR041675">
    <property type="entry name" value="PH_5"/>
</dbReference>
<dbReference type="InterPro" id="IPR001180">
    <property type="entry name" value="CNH_dom"/>
</dbReference>
<evidence type="ECO:0000256" key="2">
    <source>
        <dbReference type="ARBA" id="ARBA00022658"/>
    </source>
</evidence>
<accession>A0A9N8V5K2</accession>
<dbReference type="Pfam" id="PF00610">
    <property type="entry name" value="DEP"/>
    <property type="match status" value="1"/>
</dbReference>
<dbReference type="Gene3D" id="2.30.29.30">
    <property type="entry name" value="Pleckstrin-homology domain (PH domain)/Phosphotyrosine-binding domain (PTB)"/>
    <property type="match status" value="1"/>
</dbReference>
<evidence type="ECO:0000256" key="3">
    <source>
        <dbReference type="SAM" id="MobiDB-lite"/>
    </source>
</evidence>
<dbReference type="InterPro" id="IPR000591">
    <property type="entry name" value="DEP_dom"/>
</dbReference>
<dbReference type="InterPro" id="IPR052233">
    <property type="entry name" value="Rho-type_GEFs"/>
</dbReference>
<dbReference type="SUPFAM" id="SSF48065">
    <property type="entry name" value="DBL homology domain (DH-domain)"/>
    <property type="match status" value="1"/>
</dbReference>
<sequence length="1194" mass="135829">MQHVVSYEHKKSGSRTYNDPAQTYQEGLYKGTKGHIDSYAAYRAPPPAVKTRGPRSSNEATLRLWDDGRQPQYPTRTDTMTSDQRVRRGSIERETHINYQQGREDPRNLYNNFDPAYPMQHPYQQYQPTSTLYPNPAVISTPSLGTLSPGGDIEYLSQNHQDLQPIQPHIKHLQYDRTENIHHLYTNSPPQISIQSAQNYEVHTQPLTSKSQSGQRSPLPFVQYALNAPQQLPQRMMPVNGTTVSNLIIPTYTDERVPPRRSTDSIRERSKTSLTHERIRSCSFSFSFSEASSSANSDISSPSSPSSTIGKQHAPIVYPALLSLVAEAFRSRVNLSNRTKDNIEYKDCFDGRDAVDKIAFIIKTTDRNLALLLGRALDTQKFFHDVTYDHRLRDSPNELYHFQKMPSILPSDNYDAEEEIPEEPDLPSGVFTLLTDCYSPTCTRDNLCYSIACPRRLEQNARKNMKPNSNLKRANSRGSITEKRDQKLWIHTVPPEIAESVSETEKKRQEAINEVIYTEDDFVRDLEYVRDCWMIPILSQNIIPDSRRESFVKDVFGNILEILSVNSKLADALEKRQSSYAIVGQIGDIFLEYVPMFKPFIQYGSHQLWGKYEFEKEKNSNPAFAKFVDETERLPESRKLELNGYLTKPTTRLGRYPLLLEAVLKQTPEGNPDQKNLPVVVKIIREFLASVNTESGKSENRFNLQQLQDQLIPKGNEIMDLRLTEEDRQIIFKGSLKKRSKRSGTGESSDLHVFLFDHALLMVKAKTINKMEQYKIRRKPIPLELLSVSTSEGPTEGARVNTKNTKSPKRPHSMLPGPAVRGSNEKQFAITFTYLGKKGFSKSLLLEKNKFSGTNKVVCAAYFDNYRRLAFGTDTGVYVLEVGQSQKSATRVLQIERVSQIEILEDFRLLLILADKNLYTCPIDALDPDNDNPTNKRPKKISSHASFFKSGTSLGKTLVTVVKNSTLTSIIKTLEPLEQTTKSKNKGSTLKGLLRGGSESLKTYKEFSIPAELISVHFLNRQLCVGCNSKGFEIVDLVTLNAQCFLHPDDASHDFVTKKENVKSIAMYRTGSGDFLLCYDEFAFFVNKHGRRIRPDWIIYWEGTPTSFALRYPYILAFEPSFVEIRHIETGSLEQIIEGNHIRCLYSDARGNIVFSTNDLATDSSEVFFLNFKGETSETSIHSDTTFDDERIDM</sequence>
<dbReference type="EMBL" id="CAJVPV010000120">
    <property type="protein sequence ID" value="CAG8443677.1"/>
    <property type="molecule type" value="Genomic_DNA"/>
</dbReference>
<dbReference type="SMART" id="SM00049">
    <property type="entry name" value="DEP"/>
    <property type="match status" value="1"/>
</dbReference>
<dbReference type="PROSITE" id="PS50219">
    <property type="entry name" value="CNH"/>
    <property type="match status" value="1"/>
</dbReference>
<dbReference type="InterPro" id="IPR011993">
    <property type="entry name" value="PH-like_dom_sf"/>
</dbReference>
<dbReference type="Gene3D" id="1.20.900.10">
    <property type="entry name" value="Dbl homology (DH) domain"/>
    <property type="match status" value="1"/>
</dbReference>
<dbReference type="InterPro" id="IPR036388">
    <property type="entry name" value="WH-like_DNA-bd_sf"/>
</dbReference>
<dbReference type="InterPro" id="IPR000219">
    <property type="entry name" value="DH_dom"/>
</dbReference>
<dbReference type="GO" id="GO:0005085">
    <property type="term" value="F:guanyl-nucleotide exchange factor activity"/>
    <property type="evidence" value="ECO:0007669"/>
    <property type="project" value="UniProtKB-KW"/>
</dbReference>
<name>A0A9N8V5K2_9GLOM</name>
<evidence type="ECO:0000259" key="5">
    <source>
        <dbReference type="PROSITE" id="PS50219"/>
    </source>
</evidence>